<dbReference type="Proteomes" id="UP000887540">
    <property type="component" value="Unplaced"/>
</dbReference>
<name>A0A914EP70_9BILA</name>
<evidence type="ECO:0000313" key="2">
    <source>
        <dbReference type="WBParaSite" id="ACRNAN_scaffold9671.g18394.t1"/>
    </source>
</evidence>
<reference evidence="2" key="1">
    <citation type="submission" date="2022-11" db="UniProtKB">
        <authorList>
            <consortium name="WormBaseParasite"/>
        </authorList>
    </citation>
    <scope>IDENTIFICATION</scope>
</reference>
<sequence length="259" mass="29973">MDHLKFEPSATENNHVPTINMNLTSDVAILPYAPDRKAPNDDKFHSDGMRTLDEVLSHMDDQHYDAKFLTPLEKVVHAFHMKEVWEAAREEYSKLKAHPPGNTTCECVMDIENNGILKMLRKTALEIREPQLVYGDKLKKVSKRQIYPFGLGPPYRFRGMKSEAKAANEIQESADHSDSHKISKRQIYPFGLGPPYRFRGMKSEARMTKEMNMDSILSTEDQAMPHLLNQQSWVKWKEIIDMPKDHYFDTALFLYCALN</sequence>
<organism evidence="1 2">
    <name type="scientific">Acrobeloides nanus</name>
    <dbReference type="NCBI Taxonomy" id="290746"/>
    <lineage>
        <taxon>Eukaryota</taxon>
        <taxon>Metazoa</taxon>
        <taxon>Ecdysozoa</taxon>
        <taxon>Nematoda</taxon>
        <taxon>Chromadorea</taxon>
        <taxon>Rhabditida</taxon>
        <taxon>Tylenchina</taxon>
        <taxon>Cephalobomorpha</taxon>
        <taxon>Cephaloboidea</taxon>
        <taxon>Cephalobidae</taxon>
        <taxon>Acrobeloides</taxon>
    </lineage>
</organism>
<proteinExistence type="predicted"/>
<keyword evidence="1" id="KW-1185">Reference proteome</keyword>
<protein>
    <submittedName>
        <fullName evidence="2">Uncharacterized protein</fullName>
    </submittedName>
</protein>
<accession>A0A914EP70</accession>
<evidence type="ECO:0000313" key="1">
    <source>
        <dbReference type="Proteomes" id="UP000887540"/>
    </source>
</evidence>
<dbReference type="WBParaSite" id="ACRNAN_scaffold9671.g18394.t1">
    <property type="protein sequence ID" value="ACRNAN_scaffold9671.g18394.t1"/>
    <property type="gene ID" value="ACRNAN_scaffold9671.g18394"/>
</dbReference>
<dbReference type="AlphaFoldDB" id="A0A914EP70"/>